<name>A0A3M7M8Z7_9PLEO</name>
<gene>
    <name evidence="5" type="ORF">GMOD_00008633</name>
</gene>
<accession>A0A3M7M8Z7</accession>
<dbReference type="Proteomes" id="UP000265663">
    <property type="component" value="Unassembled WGS sequence"/>
</dbReference>
<feature type="compositionally biased region" description="Pro residues" evidence="4">
    <location>
        <begin position="71"/>
        <end position="87"/>
    </location>
</feature>
<feature type="compositionally biased region" description="Polar residues" evidence="4">
    <location>
        <begin position="97"/>
        <end position="110"/>
    </location>
</feature>
<organism evidence="5 6">
    <name type="scientific">Pyrenophora seminiperda CCB06</name>
    <dbReference type="NCBI Taxonomy" id="1302712"/>
    <lineage>
        <taxon>Eukaryota</taxon>
        <taxon>Fungi</taxon>
        <taxon>Dikarya</taxon>
        <taxon>Ascomycota</taxon>
        <taxon>Pezizomycotina</taxon>
        <taxon>Dothideomycetes</taxon>
        <taxon>Pleosporomycetidae</taxon>
        <taxon>Pleosporales</taxon>
        <taxon>Pleosporineae</taxon>
        <taxon>Pleosporaceae</taxon>
        <taxon>Pyrenophora</taxon>
    </lineage>
</organism>
<evidence type="ECO:0000313" key="6">
    <source>
        <dbReference type="Proteomes" id="UP000265663"/>
    </source>
</evidence>
<keyword evidence="3" id="KW-0072">Autophagy</keyword>
<evidence type="ECO:0000256" key="4">
    <source>
        <dbReference type="SAM" id="MobiDB-lite"/>
    </source>
</evidence>
<dbReference type="GO" id="GO:0000045">
    <property type="term" value="P:autophagosome assembly"/>
    <property type="evidence" value="ECO:0007669"/>
    <property type="project" value="TreeGrafter"/>
</dbReference>
<dbReference type="OrthoDB" id="10259639at2759"/>
<dbReference type="Pfam" id="PF07855">
    <property type="entry name" value="ATG101"/>
    <property type="match status" value="1"/>
</dbReference>
<dbReference type="GO" id="GO:0000407">
    <property type="term" value="C:phagophore assembly site"/>
    <property type="evidence" value="ECO:0007669"/>
    <property type="project" value="TreeGrafter"/>
</dbReference>
<dbReference type="InterPro" id="IPR012445">
    <property type="entry name" value="ATG101"/>
</dbReference>
<dbReference type="PANTHER" id="PTHR13292">
    <property type="entry name" value="AUTOPHAGY-RELATED PROTEIN 101"/>
    <property type="match status" value="1"/>
</dbReference>
<dbReference type="GO" id="GO:1990316">
    <property type="term" value="C:Atg1/ULK1 kinase complex"/>
    <property type="evidence" value="ECO:0007669"/>
    <property type="project" value="TreeGrafter"/>
</dbReference>
<sequence length="305" mass="34609">MCNRTCGMWLARIMPPAPPQFPSFSSSAPAPHKPKTSPAHLLRYQRQHTPSLAPLCQPTIALATQCLPRPVRSPSPAAVPPPPPPPRNNAAWRRRAGSSQHRPPFTSTKAHASMEPRRRPEYNLEIFADAACVKDVVKAILHTIFFHRYFTSISPLTRDLLDLTLPAIDDVDLETLIEQKTFALVRAIDSTHQPRGRGQIVVQFFEKKRRKTYFFGKADEDVCWEQWTLDVTLAQPRTETDVLKVRRAMTKSLEKAAHKIIAIVNRDKDHIPPITTTDANPFPYQIVVNPKTVNENDWRPRIGLF</sequence>
<evidence type="ECO:0000313" key="5">
    <source>
        <dbReference type="EMBL" id="RMZ70963.1"/>
    </source>
</evidence>
<evidence type="ECO:0000256" key="2">
    <source>
        <dbReference type="ARBA" id="ARBA00018874"/>
    </source>
</evidence>
<dbReference type="PANTHER" id="PTHR13292:SF0">
    <property type="entry name" value="AUTOPHAGY-RELATED PROTEIN 101"/>
    <property type="match status" value="1"/>
</dbReference>
<dbReference type="EMBL" id="KE747825">
    <property type="protein sequence ID" value="RMZ70963.1"/>
    <property type="molecule type" value="Genomic_DNA"/>
</dbReference>
<feature type="region of interest" description="Disordered" evidence="4">
    <location>
        <begin position="71"/>
        <end position="117"/>
    </location>
</feature>
<dbReference type="GO" id="GO:0019901">
    <property type="term" value="F:protein kinase binding"/>
    <property type="evidence" value="ECO:0007669"/>
    <property type="project" value="TreeGrafter"/>
</dbReference>
<dbReference type="AlphaFoldDB" id="A0A3M7M8Z7"/>
<reference evidence="5 6" key="1">
    <citation type="journal article" date="2014" name="PLoS ONE">
        <title>De novo Genome Assembly of the Fungal Plant Pathogen Pyrenophora semeniperda.</title>
        <authorList>
            <person name="Soliai M.M."/>
            <person name="Meyer S.E."/>
            <person name="Udall J.A."/>
            <person name="Elzinga D.E."/>
            <person name="Hermansen R.A."/>
            <person name="Bodily P.M."/>
            <person name="Hart A.A."/>
            <person name="Coleman C.E."/>
        </authorList>
    </citation>
    <scope>NUCLEOTIDE SEQUENCE [LARGE SCALE GENOMIC DNA]</scope>
    <source>
        <strain evidence="5 6">CCB06</strain>
        <tissue evidence="5">Mycelium</tissue>
    </source>
</reference>
<comment type="similarity">
    <text evidence="1">Belongs to the ATG101 family.</text>
</comment>
<evidence type="ECO:0000256" key="3">
    <source>
        <dbReference type="ARBA" id="ARBA00023006"/>
    </source>
</evidence>
<proteinExistence type="inferred from homology"/>
<evidence type="ECO:0000256" key="1">
    <source>
        <dbReference type="ARBA" id="ARBA00007130"/>
    </source>
</evidence>
<protein>
    <recommendedName>
        <fullName evidence="2">Autophagy-related protein 101</fullName>
    </recommendedName>
</protein>
<keyword evidence="6" id="KW-1185">Reference proteome</keyword>